<dbReference type="PANTHER" id="PTHR31084">
    <property type="entry name" value="ALPHA-L-FUCOSIDASE 2"/>
    <property type="match status" value="1"/>
</dbReference>
<dbReference type="GO" id="GO:0004560">
    <property type="term" value="F:alpha-L-fucosidase activity"/>
    <property type="evidence" value="ECO:0007669"/>
    <property type="project" value="InterPro"/>
</dbReference>
<dbReference type="InterPro" id="IPR008928">
    <property type="entry name" value="6-hairpin_glycosidase_sf"/>
</dbReference>
<dbReference type="InterPro" id="IPR012341">
    <property type="entry name" value="6hp_glycosidase-like_sf"/>
</dbReference>
<dbReference type="EMBL" id="JAOTIF010000010">
    <property type="protein sequence ID" value="MCU7550174.1"/>
    <property type="molecule type" value="Genomic_DNA"/>
</dbReference>
<evidence type="ECO:0000259" key="2">
    <source>
        <dbReference type="Pfam" id="PF21307"/>
    </source>
</evidence>
<feature type="domain" description="Glycosyl hydrolase family 95 N-terminal" evidence="1">
    <location>
        <begin position="3"/>
        <end position="235"/>
    </location>
</feature>
<dbReference type="Pfam" id="PF21307">
    <property type="entry name" value="Glyco_hydro_95_C"/>
    <property type="match status" value="1"/>
</dbReference>
<feature type="domain" description="Glycosyl hydrolase family 95 catalytic" evidence="3">
    <location>
        <begin position="253"/>
        <end position="656"/>
    </location>
</feature>
<dbReference type="Pfam" id="PF22124">
    <property type="entry name" value="Glyco_hydro_95_cat"/>
    <property type="match status" value="1"/>
</dbReference>
<dbReference type="RefSeq" id="WP_279297613.1">
    <property type="nucleotide sequence ID" value="NZ_JAOTIF010000010.1"/>
</dbReference>
<dbReference type="Gene3D" id="1.50.10.10">
    <property type="match status" value="1"/>
</dbReference>
<dbReference type="SUPFAM" id="SSF48208">
    <property type="entry name" value="Six-hairpin glycosidases"/>
    <property type="match status" value="1"/>
</dbReference>
<dbReference type="GO" id="GO:0005975">
    <property type="term" value="P:carbohydrate metabolic process"/>
    <property type="evidence" value="ECO:0007669"/>
    <property type="project" value="InterPro"/>
</dbReference>
<dbReference type="InterPro" id="IPR027414">
    <property type="entry name" value="GH95_N_dom"/>
</dbReference>
<organism evidence="4 5">
    <name type="scientific">Paraflavisolibacter caeni</name>
    <dbReference type="NCBI Taxonomy" id="2982496"/>
    <lineage>
        <taxon>Bacteria</taxon>
        <taxon>Pseudomonadati</taxon>
        <taxon>Bacteroidota</taxon>
        <taxon>Chitinophagia</taxon>
        <taxon>Chitinophagales</taxon>
        <taxon>Chitinophagaceae</taxon>
        <taxon>Paraflavisolibacter</taxon>
    </lineage>
</organism>
<dbReference type="PIRSF" id="PIRSF007663">
    <property type="entry name" value="UCP007663"/>
    <property type="match status" value="1"/>
</dbReference>
<dbReference type="Proteomes" id="UP001155483">
    <property type="component" value="Unassembled WGS sequence"/>
</dbReference>
<dbReference type="PANTHER" id="PTHR31084:SF0">
    <property type="entry name" value="ALPHA-L-FUCOSIDASE 2"/>
    <property type="match status" value="1"/>
</dbReference>
<reference evidence="4" key="1">
    <citation type="submission" date="2022-09" db="EMBL/GenBank/DDBJ databases">
        <authorList>
            <person name="Yuan C."/>
            <person name="Ke Z."/>
        </authorList>
    </citation>
    <scope>NUCLEOTIDE SEQUENCE</scope>
    <source>
        <strain evidence="4">LB-8</strain>
    </source>
</reference>
<evidence type="ECO:0000313" key="4">
    <source>
        <dbReference type="EMBL" id="MCU7550174.1"/>
    </source>
</evidence>
<comment type="caution">
    <text evidence="4">The sequence shown here is derived from an EMBL/GenBank/DDBJ whole genome shotgun (WGS) entry which is preliminary data.</text>
</comment>
<evidence type="ECO:0000313" key="5">
    <source>
        <dbReference type="Proteomes" id="UP001155483"/>
    </source>
</evidence>
<dbReference type="AlphaFoldDB" id="A0A9X2XVL8"/>
<sequence length="742" mass="82936">MKLWFNHPATNWNEALPIGNGRLGAMIFGGITSERLQLNEETVWTGNRSDFVNPASKAALPEVRKLLFAGEYAAAQKLAQDKMMGDKKVGSNYQTLGDLHLNFVVNGEISDYRRELDLETAIARVSYRAQNTTYTRELFSSAPDQTLVLQLTASKLGAITFDLQLSRPGNKATIQVSGNEITMTEHVGDGVGVIMAARVKLLTDGGTLQAKGQSIHIEKADKVTLLLTAATDYRGEDPLQVSAKQLAATEKRNYDEIKNDHIADYQKYFKRVTFDLGTTDAVYFPTDTRITAIQKGNIDPHLISLYYQFGRYLLISSSRPGGLPANLQGIWADGLYPPRSADYHININIQMNYWLSEITNLSEMHLPFLNFINDLRADGRKTAKEMYGMPGAVAHFTTDAWHFTETYGQTQWAMWPMGLAWSAQHLWEHYLFTEDKTYLATLAYPAMKDVAEFCAAWLIENPVTKKLVSGPSISPENTFKTKDGAIATMVMGPTMDHMIIRDLLTNTIAAGKVLDKDAAFQKKMSSILAQLAPTKIGSDGRIMEWTEEFEEPEPGHRHISHLYGLYPGKEITSQQPDLLEAARKTIEYRLAHGGGHTGWSRAWIINFFARLQNGEAAYNDLMALLQKSTLPNLFDTHPPFQIDGNFGATAGITEMLLQSHAGELNLLPALPKAWQKGMIHGIVGRGGFEVDLDWEDGNLKEVKILSKLGNNCKIRYGNQVVEIKTERGKWYQFDSKLNKKSI</sequence>
<reference evidence="4" key="2">
    <citation type="submission" date="2023-04" db="EMBL/GenBank/DDBJ databases">
        <title>Paracnuella aquatica gen. nov., sp. nov., a member of the family Chitinophagaceae isolated from a hot spring.</title>
        <authorList>
            <person name="Wang C."/>
        </authorList>
    </citation>
    <scope>NUCLEOTIDE SEQUENCE</scope>
    <source>
        <strain evidence="4">LB-8</strain>
    </source>
</reference>
<name>A0A9X2XVL8_9BACT</name>
<protein>
    <submittedName>
        <fullName evidence="4">Glycoside hydrolase family 95 protein</fullName>
    </submittedName>
</protein>
<keyword evidence="5" id="KW-1185">Reference proteome</keyword>
<keyword evidence="4" id="KW-0378">Hydrolase</keyword>
<proteinExistence type="predicted"/>
<gene>
    <name evidence="4" type="ORF">OCK74_13705</name>
</gene>
<dbReference type="InterPro" id="IPR049053">
    <property type="entry name" value="AFCA-like_C"/>
</dbReference>
<feature type="domain" description="Alpha fucosidase A-like C-terminal" evidence="2">
    <location>
        <begin position="658"/>
        <end position="727"/>
    </location>
</feature>
<dbReference type="InterPro" id="IPR016518">
    <property type="entry name" value="Alpha-L-fucosidase"/>
</dbReference>
<evidence type="ECO:0000259" key="1">
    <source>
        <dbReference type="Pfam" id="PF14498"/>
    </source>
</evidence>
<dbReference type="Pfam" id="PF14498">
    <property type="entry name" value="Glyco_hyd_65N_2"/>
    <property type="match status" value="1"/>
</dbReference>
<accession>A0A9X2XVL8</accession>
<dbReference type="InterPro" id="IPR054363">
    <property type="entry name" value="GH95_cat"/>
</dbReference>
<evidence type="ECO:0000259" key="3">
    <source>
        <dbReference type="Pfam" id="PF22124"/>
    </source>
</evidence>